<organism evidence="1 2">
    <name type="scientific">Actinospica robiniae DSM 44927</name>
    <dbReference type="NCBI Taxonomy" id="479430"/>
    <lineage>
        <taxon>Bacteria</taxon>
        <taxon>Bacillati</taxon>
        <taxon>Actinomycetota</taxon>
        <taxon>Actinomycetes</taxon>
        <taxon>Catenulisporales</taxon>
        <taxon>Actinospicaceae</taxon>
        <taxon>Actinospica</taxon>
    </lineage>
</organism>
<protein>
    <submittedName>
        <fullName evidence="1">Uncharacterized protein</fullName>
    </submittedName>
</protein>
<dbReference type="AlphaFoldDB" id="W9E4J8"/>
<reference evidence="1 2" key="1">
    <citation type="submission" date="2013-08" db="EMBL/GenBank/DDBJ databases">
        <authorList>
            <consortium name="DOE Joint Genome Institute"/>
            <person name="Eisen J."/>
            <person name="Huntemann M."/>
            <person name="Han J."/>
            <person name="Chen A."/>
            <person name="Kyrpides N."/>
            <person name="Mavromatis K."/>
            <person name="Markowitz V."/>
            <person name="Palaniappan K."/>
            <person name="Ivanova N."/>
            <person name="Schaumberg A."/>
            <person name="Pati A."/>
            <person name="Liolios K."/>
            <person name="Nordberg H.P."/>
            <person name="Cantor M.N."/>
            <person name="Hua S.X."/>
            <person name="Woyke T."/>
        </authorList>
    </citation>
    <scope>NUCLEOTIDE SEQUENCE [LARGE SCALE GENOMIC DNA]</scope>
    <source>
        <strain evidence="1 2">DSM 44927</strain>
    </source>
</reference>
<gene>
    <name evidence="1" type="ORF">ActroDRAFT_0142</name>
</gene>
<evidence type="ECO:0000313" key="2">
    <source>
        <dbReference type="Proteomes" id="UP000019485"/>
    </source>
</evidence>
<accession>W9E4J8</accession>
<evidence type="ECO:0000313" key="1">
    <source>
        <dbReference type="EMBL" id="ETA71117.1"/>
    </source>
</evidence>
<keyword evidence="2" id="KW-1185">Reference proteome</keyword>
<dbReference type="HOGENOM" id="CLU_2490854_0_0_11"/>
<sequence>MTPALLGLAVNQWTSARHLDLGGYDRLTPVYVEYEGWFVDRFLPRHMLLHRPCIIVGAFLLMYYKAPELHLAHAGADVLNWFVWRF</sequence>
<dbReference type="EMBL" id="AZAN01000001">
    <property type="protein sequence ID" value="ETA71117.1"/>
    <property type="molecule type" value="Genomic_DNA"/>
</dbReference>
<name>W9E4J8_9ACTN</name>
<proteinExistence type="predicted"/>
<comment type="caution">
    <text evidence="1">The sequence shown here is derived from an EMBL/GenBank/DDBJ whole genome shotgun (WGS) entry which is preliminary data.</text>
</comment>
<dbReference type="Proteomes" id="UP000019485">
    <property type="component" value="Unassembled WGS sequence"/>
</dbReference>